<keyword evidence="3" id="KW-1185">Reference proteome</keyword>
<evidence type="ECO:0000313" key="2">
    <source>
        <dbReference type="EMBL" id="KAK4020080.1"/>
    </source>
</evidence>
<reference evidence="2 3" key="1">
    <citation type="journal article" date="2023" name="Nucleic Acids Res.">
        <title>The hologenome of Daphnia magna reveals possible DNA methylation and microbiome-mediated evolution of the host genome.</title>
        <authorList>
            <person name="Chaturvedi A."/>
            <person name="Li X."/>
            <person name="Dhandapani V."/>
            <person name="Marshall H."/>
            <person name="Kissane S."/>
            <person name="Cuenca-Cambronero M."/>
            <person name="Asole G."/>
            <person name="Calvet F."/>
            <person name="Ruiz-Romero M."/>
            <person name="Marangio P."/>
            <person name="Guigo R."/>
            <person name="Rago D."/>
            <person name="Mirbahai L."/>
            <person name="Eastwood N."/>
            <person name="Colbourne J.K."/>
            <person name="Zhou J."/>
            <person name="Mallon E."/>
            <person name="Orsini L."/>
        </authorList>
    </citation>
    <scope>NUCLEOTIDE SEQUENCE [LARGE SCALE GENOMIC DNA]</scope>
    <source>
        <strain evidence="2">LRV0_1</strain>
    </source>
</reference>
<feature type="compositionally biased region" description="Basic and acidic residues" evidence="1">
    <location>
        <begin position="9"/>
        <end position="23"/>
    </location>
</feature>
<dbReference type="EMBL" id="JAOYFB010000036">
    <property type="protein sequence ID" value="KAK4020080.1"/>
    <property type="molecule type" value="Genomic_DNA"/>
</dbReference>
<comment type="caution">
    <text evidence="2">The sequence shown here is derived from an EMBL/GenBank/DDBJ whole genome shotgun (WGS) entry which is preliminary data.</text>
</comment>
<proteinExistence type="predicted"/>
<evidence type="ECO:0000313" key="3">
    <source>
        <dbReference type="Proteomes" id="UP001234178"/>
    </source>
</evidence>
<name>A0ABR0A536_9CRUS</name>
<protein>
    <submittedName>
        <fullName evidence="2">Uncharacterized protein</fullName>
    </submittedName>
</protein>
<sequence>MKAKRRWRRADALKQRRSTEPESRMTCSQSAPPCSRDPRSGGRTLYYNRMPALLTSTQTA</sequence>
<gene>
    <name evidence="2" type="ORF">OUZ56_002076</name>
</gene>
<organism evidence="2 3">
    <name type="scientific">Daphnia magna</name>
    <dbReference type="NCBI Taxonomy" id="35525"/>
    <lineage>
        <taxon>Eukaryota</taxon>
        <taxon>Metazoa</taxon>
        <taxon>Ecdysozoa</taxon>
        <taxon>Arthropoda</taxon>
        <taxon>Crustacea</taxon>
        <taxon>Branchiopoda</taxon>
        <taxon>Diplostraca</taxon>
        <taxon>Cladocera</taxon>
        <taxon>Anomopoda</taxon>
        <taxon>Daphniidae</taxon>
        <taxon>Daphnia</taxon>
    </lineage>
</organism>
<accession>A0ABR0A536</accession>
<dbReference type="Proteomes" id="UP001234178">
    <property type="component" value="Unassembled WGS sequence"/>
</dbReference>
<evidence type="ECO:0000256" key="1">
    <source>
        <dbReference type="SAM" id="MobiDB-lite"/>
    </source>
</evidence>
<feature type="region of interest" description="Disordered" evidence="1">
    <location>
        <begin position="1"/>
        <end position="60"/>
    </location>
</feature>